<dbReference type="SUPFAM" id="SSF46689">
    <property type="entry name" value="Homeodomain-like"/>
    <property type="match status" value="1"/>
</dbReference>
<gene>
    <name evidence="6" type="ORF">EBN03_11230</name>
</gene>
<evidence type="ECO:0000256" key="1">
    <source>
        <dbReference type="ARBA" id="ARBA00023015"/>
    </source>
</evidence>
<evidence type="ECO:0000259" key="5">
    <source>
        <dbReference type="PROSITE" id="PS50977"/>
    </source>
</evidence>
<feature type="domain" description="HTH tetR-type" evidence="5">
    <location>
        <begin position="13"/>
        <end position="73"/>
    </location>
</feature>
<keyword evidence="7" id="KW-1185">Reference proteome</keyword>
<dbReference type="PANTHER" id="PTHR30055:SF234">
    <property type="entry name" value="HTH-TYPE TRANSCRIPTIONAL REGULATOR BETI"/>
    <property type="match status" value="1"/>
</dbReference>
<accession>A0A3M2L7J3</accession>
<dbReference type="InterPro" id="IPR050109">
    <property type="entry name" value="HTH-type_TetR-like_transc_reg"/>
</dbReference>
<comment type="caution">
    <text evidence="6">The sequence shown here is derived from an EMBL/GenBank/DDBJ whole genome shotgun (WGS) entry which is preliminary data.</text>
</comment>
<dbReference type="Proteomes" id="UP000279275">
    <property type="component" value="Unassembled WGS sequence"/>
</dbReference>
<sequence>MTERLSLRERKKIETARSIWRVALELFVEHGFDNVSVAQIAAASNVSKMTVFNYFGTKEDLVLGPMEEHLGELAAVVRERERGESVVAAVRRHFRAALADFDPASGLNDQTGVLDVQRLVRQTPALAQRAHDFHNRAQELLAAELVTEAGDSDPTTARVVAALLVAARRALVAENHRRLLAGESADQVLPDAITAADNAFELLERGLGDYGTRA</sequence>
<dbReference type="AlphaFoldDB" id="A0A3M2L7J3"/>
<dbReference type="GO" id="GO:0000976">
    <property type="term" value="F:transcription cis-regulatory region binding"/>
    <property type="evidence" value="ECO:0007669"/>
    <property type="project" value="TreeGrafter"/>
</dbReference>
<keyword evidence="3" id="KW-0804">Transcription</keyword>
<dbReference type="PRINTS" id="PR00455">
    <property type="entry name" value="HTHTETR"/>
</dbReference>
<dbReference type="Gene3D" id="1.10.357.10">
    <property type="entry name" value="Tetracycline Repressor, domain 2"/>
    <property type="match status" value="1"/>
</dbReference>
<dbReference type="OrthoDB" id="3211155at2"/>
<organism evidence="6 7">
    <name type="scientific">Nocardia stercoris</name>
    <dbReference type="NCBI Taxonomy" id="2483361"/>
    <lineage>
        <taxon>Bacteria</taxon>
        <taxon>Bacillati</taxon>
        <taxon>Actinomycetota</taxon>
        <taxon>Actinomycetes</taxon>
        <taxon>Mycobacteriales</taxon>
        <taxon>Nocardiaceae</taxon>
        <taxon>Nocardia</taxon>
    </lineage>
</organism>
<evidence type="ECO:0000256" key="3">
    <source>
        <dbReference type="ARBA" id="ARBA00023163"/>
    </source>
</evidence>
<dbReference type="InterPro" id="IPR001647">
    <property type="entry name" value="HTH_TetR"/>
</dbReference>
<reference evidence="6 7" key="1">
    <citation type="submission" date="2018-10" db="EMBL/GenBank/DDBJ databases">
        <title>Isolation from cow dung.</title>
        <authorList>
            <person name="Ling L."/>
        </authorList>
    </citation>
    <scope>NUCLEOTIDE SEQUENCE [LARGE SCALE GENOMIC DNA]</scope>
    <source>
        <strain evidence="6 7">NEAU-LL90</strain>
    </source>
</reference>
<dbReference type="GO" id="GO:0003700">
    <property type="term" value="F:DNA-binding transcription factor activity"/>
    <property type="evidence" value="ECO:0007669"/>
    <property type="project" value="TreeGrafter"/>
</dbReference>
<dbReference type="EMBL" id="RFFH01000004">
    <property type="protein sequence ID" value="RMI32966.1"/>
    <property type="molecule type" value="Genomic_DNA"/>
</dbReference>
<evidence type="ECO:0000256" key="2">
    <source>
        <dbReference type="ARBA" id="ARBA00023125"/>
    </source>
</evidence>
<protein>
    <submittedName>
        <fullName evidence="6">TetR family transcriptional regulator</fullName>
    </submittedName>
</protein>
<dbReference type="InterPro" id="IPR009057">
    <property type="entry name" value="Homeodomain-like_sf"/>
</dbReference>
<evidence type="ECO:0000313" key="6">
    <source>
        <dbReference type="EMBL" id="RMI32966.1"/>
    </source>
</evidence>
<keyword evidence="2 4" id="KW-0238">DNA-binding</keyword>
<feature type="DNA-binding region" description="H-T-H motif" evidence="4">
    <location>
        <begin position="36"/>
        <end position="55"/>
    </location>
</feature>
<evidence type="ECO:0000313" key="7">
    <source>
        <dbReference type="Proteomes" id="UP000279275"/>
    </source>
</evidence>
<evidence type="ECO:0000256" key="4">
    <source>
        <dbReference type="PROSITE-ProRule" id="PRU00335"/>
    </source>
</evidence>
<proteinExistence type="predicted"/>
<dbReference type="RefSeq" id="WP_122188352.1">
    <property type="nucleotide sequence ID" value="NZ_RFFH01000004.1"/>
</dbReference>
<dbReference type="Pfam" id="PF00440">
    <property type="entry name" value="TetR_N"/>
    <property type="match status" value="1"/>
</dbReference>
<keyword evidence="1" id="KW-0805">Transcription regulation</keyword>
<dbReference type="PROSITE" id="PS50977">
    <property type="entry name" value="HTH_TETR_2"/>
    <property type="match status" value="1"/>
</dbReference>
<name>A0A3M2L7J3_9NOCA</name>
<dbReference type="PANTHER" id="PTHR30055">
    <property type="entry name" value="HTH-TYPE TRANSCRIPTIONAL REGULATOR RUTR"/>
    <property type="match status" value="1"/>
</dbReference>